<dbReference type="SMART" id="SM00100">
    <property type="entry name" value="cNMP"/>
    <property type="match status" value="2"/>
</dbReference>
<feature type="compositionally biased region" description="Basic and acidic residues" evidence="1">
    <location>
        <begin position="288"/>
        <end position="310"/>
    </location>
</feature>
<dbReference type="STRING" id="312017.Q22BS6"/>
<dbReference type="SUPFAM" id="SSF51206">
    <property type="entry name" value="cAMP-binding domain-like"/>
    <property type="match status" value="2"/>
</dbReference>
<feature type="compositionally biased region" description="Acidic residues" evidence="1">
    <location>
        <begin position="359"/>
        <end position="373"/>
    </location>
</feature>
<dbReference type="HOGENOM" id="CLU_324050_0_0_1"/>
<feature type="region of interest" description="Disordered" evidence="1">
    <location>
        <begin position="348"/>
        <end position="379"/>
    </location>
</feature>
<sequence>ETINVLEKPLEKRSKNELSVLINLTKDIPFFKEYRDKGQKEIHEQCVAHMQYQFVQDKQYVFEIGTTGDKFYLILNGKCGIYIKIGDPPTLTCVKVIEGGAGFGEVALLKNQPRLASILCQSDCHLATLDKQSFIKILKQAEEDKLTKEMEFFAKMPMFVKWASHSLKLLYLNTYRVKCKKGEYLFKEGQSSNAAYIVCQGEFTATKKFTQEIDDDEECLQKQKHETLKFKNLQKDNSPTKDQRIVFWQPYELFGEEEFIDEIQDLEQQEKQRRERIKNEQAQEEQMQIEKQKKLQKSLEQKKKEQEVKKLQTGGNNNKSNEQNKAKICSNITVQTTEKIKLQKRNLSQAKVQIQNDKNEEDEEQSESDDENIQEQAQKKQIHKNKEYLRKYSVQCTSVVGEVCMIKKYDFIHRVLRDTMSRQIIQERNKIKNGWFYNKVDGVNKLMSYSDYCTFYYTDLKLRNRIQGALAEEDQELQEFVNVVKEAFQQNETLVRYQRKRNTKSEDIPHYSSKEIKKYDIPIHAFGNKSQNMKRMNVLEQDALEEKAKKGIRKPPDIMDELVKKFHQNLKQNYYARFKKDSYEQFSNMVQHIEHQGLKSMIKQDDRVNPILKREKSLSEGLKKQSSALIQIAAAKKFCKVLLKIRDRNQIQKKNNDQKIDIENQEKEKNSQNQDQQKFNSNQQLHESQNEQQLYNFNNTNTARHMNSSINQTQTFDSPKRGDSENQETKITDSPKTPETLQYQRRKFFSVDAYQNKSEQQVEETLQEKRRFRNLAKINTQIEQISKLNNQSMDNFQQILKTSEDRGESPLKNPQYFITKNMPHKPRSKSREPYKFELEKLKIFQITQPDINKSLSSLQLDNKNSSLSTIDKSQIIHSSSSMPNKIASQRQKLKLIKRINYIGSQNESDNSIQNLINKFGGENILNQKQLNQQQQHAKQISQLRSAKSYQSINNNIIFQSRQNYAFASQNGQIQVNSKQFNSSNNNNNVQKNVSTNTEMNLVSDDQRFNSVHQGQDSSQSPLKIQQIINSILTQQNQQIQK</sequence>
<feature type="non-terminal residue" evidence="3">
    <location>
        <position position="1"/>
    </location>
</feature>
<dbReference type="KEGG" id="tet:TTHERM_01085410"/>
<dbReference type="Gene3D" id="2.60.120.10">
    <property type="entry name" value="Jelly Rolls"/>
    <property type="match status" value="2"/>
</dbReference>
<feature type="domain" description="Cyclic nucleotide-binding" evidence="2">
    <location>
        <begin position="52"/>
        <end position="155"/>
    </location>
</feature>
<accession>Q22BS6</accession>
<dbReference type="AlphaFoldDB" id="Q22BS6"/>
<feature type="region of interest" description="Disordered" evidence="1">
    <location>
        <begin position="665"/>
        <end position="688"/>
    </location>
</feature>
<feature type="region of interest" description="Disordered" evidence="1">
    <location>
        <begin position="271"/>
        <end position="324"/>
    </location>
</feature>
<organism evidence="3 4">
    <name type="scientific">Tetrahymena thermophila (strain SB210)</name>
    <dbReference type="NCBI Taxonomy" id="312017"/>
    <lineage>
        <taxon>Eukaryota</taxon>
        <taxon>Sar</taxon>
        <taxon>Alveolata</taxon>
        <taxon>Ciliophora</taxon>
        <taxon>Intramacronucleata</taxon>
        <taxon>Oligohymenophorea</taxon>
        <taxon>Hymenostomatida</taxon>
        <taxon>Tetrahymenina</taxon>
        <taxon>Tetrahymenidae</taxon>
        <taxon>Tetrahymena</taxon>
    </lineage>
</organism>
<gene>
    <name evidence="3" type="ORF">TTHERM_01085410</name>
</gene>
<dbReference type="CDD" id="cd00038">
    <property type="entry name" value="CAP_ED"/>
    <property type="match status" value="1"/>
</dbReference>
<feature type="compositionally biased region" description="Polar residues" evidence="1">
    <location>
        <begin position="313"/>
        <end position="323"/>
    </location>
</feature>
<dbReference type="RefSeq" id="XP_001030376.2">
    <property type="nucleotide sequence ID" value="XM_001030376.2"/>
</dbReference>
<protein>
    <submittedName>
        <fullName evidence="3">Cyclic nucleotide-binding domain protein</fullName>
    </submittedName>
</protein>
<feature type="compositionally biased region" description="Polar residues" evidence="1">
    <location>
        <begin position="671"/>
        <end position="688"/>
    </location>
</feature>
<feature type="region of interest" description="Disordered" evidence="1">
    <location>
        <begin position="711"/>
        <end position="740"/>
    </location>
</feature>
<evidence type="ECO:0000313" key="4">
    <source>
        <dbReference type="Proteomes" id="UP000009168"/>
    </source>
</evidence>
<feature type="region of interest" description="Disordered" evidence="1">
    <location>
        <begin position="805"/>
        <end position="830"/>
    </location>
</feature>
<evidence type="ECO:0000256" key="1">
    <source>
        <dbReference type="SAM" id="MobiDB-lite"/>
    </source>
</evidence>
<keyword evidence="4" id="KW-1185">Reference proteome</keyword>
<evidence type="ECO:0000313" key="3">
    <source>
        <dbReference type="EMBL" id="EAR82713.2"/>
    </source>
</evidence>
<dbReference type="PROSITE" id="PS50042">
    <property type="entry name" value="CNMP_BINDING_3"/>
    <property type="match status" value="2"/>
</dbReference>
<dbReference type="OrthoDB" id="166212at2759"/>
<dbReference type="Proteomes" id="UP000009168">
    <property type="component" value="Unassembled WGS sequence"/>
</dbReference>
<dbReference type="InterPro" id="IPR000595">
    <property type="entry name" value="cNMP-bd_dom"/>
</dbReference>
<dbReference type="InParanoid" id="Q22BS6"/>
<dbReference type="InterPro" id="IPR018490">
    <property type="entry name" value="cNMP-bd_dom_sf"/>
</dbReference>
<reference evidence="4" key="1">
    <citation type="journal article" date="2006" name="PLoS Biol.">
        <title>Macronuclear genome sequence of the ciliate Tetrahymena thermophila, a model eukaryote.</title>
        <authorList>
            <person name="Eisen J.A."/>
            <person name="Coyne R.S."/>
            <person name="Wu M."/>
            <person name="Wu D."/>
            <person name="Thiagarajan M."/>
            <person name="Wortman J.R."/>
            <person name="Badger J.H."/>
            <person name="Ren Q."/>
            <person name="Amedeo P."/>
            <person name="Jones K.M."/>
            <person name="Tallon L.J."/>
            <person name="Delcher A.L."/>
            <person name="Salzberg S.L."/>
            <person name="Silva J.C."/>
            <person name="Haas B.J."/>
            <person name="Majoros W.H."/>
            <person name="Farzad M."/>
            <person name="Carlton J.M."/>
            <person name="Smith R.K. Jr."/>
            <person name="Garg J."/>
            <person name="Pearlman R.E."/>
            <person name="Karrer K.M."/>
            <person name="Sun L."/>
            <person name="Manning G."/>
            <person name="Elde N.C."/>
            <person name="Turkewitz A.P."/>
            <person name="Asai D.J."/>
            <person name="Wilkes D.E."/>
            <person name="Wang Y."/>
            <person name="Cai H."/>
            <person name="Collins K."/>
            <person name="Stewart B.A."/>
            <person name="Lee S.R."/>
            <person name="Wilamowska K."/>
            <person name="Weinberg Z."/>
            <person name="Ruzzo W.L."/>
            <person name="Wloga D."/>
            <person name="Gaertig J."/>
            <person name="Frankel J."/>
            <person name="Tsao C.-C."/>
            <person name="Gorovsky M.A."/>
            <person name="Keeling P.J."/>
            <person name="Waller R.F."/>
            <person name="Patron N.J."/>
            <person name="Cherry J.M."/>
            <person name="Stover N.A."/>
            <person name="Krieger C.J."/>
            <person name="del Toro C."/>
            <person name="Ryder H.F."/>
            <person name="Williamson S.C."/>
            <person name="Barbeau R.A."/>
            <person name="Hamilton E.P."/>
            <person name="Orias E."/>
        </authorList>
    </citation>
    <scope>NUCLEOTIDE SEQUENCE [LARGE SCALE GENOMIC DNA]</scope>
    <source>
        <strain evidence="4">SB210</strain>
    </source>
</reference>
<name>Q22BS6_TETTS</name>
<dbReference type="Pfam" id="PF00027">
    <property type="entry name" value="cNMP_binding"/>
    <property type="match status" value="1"/>
</dbReference>
<feature type="compositionally biased region" description="Basic and acidic residues" evidence="1">
    <location>
        <begin position="718"/>
        <end position="733"/>
    </location>
</feature>
<feature type="compositionally biased region" description="Basic and acidic residues" evidence="1">
    <location>
        <begin position="271"/>
        <end position="281"/>
    </location>
</feature>
<dbReference type="InterPro" id="IPR014710">
    <property type="entry name" value="RmlC-like_jellyroll"/>
</dbReference>
<evidence type="ECO:0000259" key="2">
    <source>
        <dbReference type="PROSITE" id="PS50042"/>
    </source>
</evidence>
<proteinExistence type="predicted"/>
<feature type="domain" description="Cyclic nucleotide-binding" evidence="2">
    <location>
        <begin position="170"/>
        <end position="208"/>
    </location>
</feature>
<dbReference type="PANTHER" id="PTHR23011">
    <property type="entry name" value="CYCLIC NUCLEOTIDE-BINDING DOMAIN CONTAINING PROTEIN"/>
    <property type="match status" value="1"/>
</dbReference>
<dbReference type="PANTHER" id="PTHR23011:SF28">
    <property type="entry name" value="CYCLIC NUCLEOTIDE-BINDING DOMAIN CONTAINING PROTEIN"/>
    <property type="match status" value="1"/>
</dbReference>
<dbReference type="GeneID" id="7832765"/>
<dbReference type="EMBL" id="GG662500">
    <property type="protein sequence ID" value="EAR82713.2"/>
    <property type="molecule type" value="Genomic_DNA"/>
</dbReference>